<dbReference type="CDD" id="cd06170">
    <property type="entry name" value="LuxR_C_like"/>
    <property type="match status" value="1"/>
</dbReference>
<dbReference type="SMART" id="SM00448">
    <property type="entry name" value="REC"/>
    <property type="match status" value="1"/>
</dbReference>
<feature type="domain" description="HTH luxR-type" evidence="4">
    <location>
        <begin position="139"/>
        <end position="204"/>
    </location>
</feature>
<organism evidence="6 7">
    <name type="scientific">Luteibacter jiangsuensis</name>
    <dbReference type="NCBI Taxonomy" id="637577"/>
    <lineage>
        <taxon>Bacteria</taxon>
        <taxon>Pseudomonadati</taxon>
        <taxon>Pseudomonadota</taxon>
        <taxon>Gammaproteobacteria</taxon>
        <taxon>Lysobacterales</taxon>
        <taxon>Rhodanobacteraceae</taxon>
        <taxon>Luteibacter</taxon>
    </lineage>
</organism>
<dbReference type="InterPro" id="IPR011006">
    <property type="entry name" value="CheY-like_superfamily"/>
</dbReference>
<evidence type="ECO:0000256" key="1">
    <source>
        <dbReference type="ARBA" id="ARBA00022553"/>
    </source>
</evidence>
<dbReference type="PANTHER" id="PTHR43214:SF43">
    <property type="entry name" value="TWO-COMPONENT RESPONSE REGULATOR"/>
    <property type="match status" value="1"/>
</dbReference>
<dbReference type="SUPFAM" id="SSF46894">
    <property type="entry name" value="C-terminal effector domain of the bipartite response regulators"/>
    <property type="match status" value="1"/>
</dbReference>
<dbReference type="RefSeq" id="WP_306847075.1">
    <property type="nucleotide sequence ID" value="NZ_JAUSSK010000001.1"/>
</dbReference>
<dbReference type="SUPFAM" id="SSF52172">
    <property type="entry name" value="CheY-like"/>
    <property type="match status" value="1"/>
</dbReference>
<reference evidence="6 7" key="1">
    <citation type="submission" date="2023-07" db="EMBL/GenBank/DDBJ databases">
        <title>Sorghum-associated microbial communities from plants grown in Nebraska, USA.</title>
        <authorList>
            <person name="Schachtman D."/>
        </authorList>
    </citation>
    <scope>NUCLEOTIDE SEQUENCE [LARGE SCALE GENOMIC DNA]</scope>
    <source>
        <strain evidence="6 7">CC60</strain>
    </source>
</reference>
<sequence length="207" mass="21867">MTASSLRILVADDDPLFRAGVVAMLAANPAVTVVGEAGSGTEAIEVFRALRPDIVLVDPMRPDMDGDRVIAALRTIDPAARIIVLTTHPGDGTARRALAAGAQGYLLKASLTGDLASTVLGVHAGEYRISAEVAQRLSEHRDDEALTERELEVLRGVAAGLENKQIAKRLGLSADTVKEYVSNAMAKLHASNRAHALSIALARGFLR</sequence>
<dbReference type="CDD" id="cd17535">
    <property type="entry name" value="REC_NarL-like"/>
    <property type="match status" value="1"/>
</dbReference>
<dbReference type="SMART" id="SM00421">
    <property type="entry name" value="HTH_LUXR"/>
    <property type="match status" value="1"/>
</dbReference>
<dbReference type="Pfam" id="PF00072">
    <property type="entry name" value="Response_reg"/>
    <property type="match status" value="1"/>
</dbReference>
<dbReference type="PANTHER" id="PTHR43214">
    <property type="entry name" value="TWO-COMPONENT RESPONSE REGULATOR"/>
    <property type="match status" value="1"/>
</dbReference>
<evidence type="ECO:0000259" key="4">
    <source>
        <dbReference type="PROSITE" id="PS50043"/>
    </source>
</evidence>
<dbReference type="Proteomes" id="UP001237737">
    <property type="component" value="Unassembled WGS sequence"/>
</dbReference>
<dbReference type="PROSITE" id="PS00622">
    <property type="entry name" value="HTH_LUXR_1"/>
    <property type="match status" value="1"/>
</dbReference>
<evidence type="ECO:0000256" key="3">
    <source>
        <dbReference type="PROSITE-ProRule" id="PRU00169"/>
    </source>
</evidence>
<dbReference type="InterPro" id="IPR016032">
    <property type="entry name" value="Sig_transdc_resp-reg_C-effctor"/>
</dbReference>
<protein>
    <submittedName>
        <fullName evidence="6">DNA-binding NarL/FixJ family response regulator</fullName>
    </submittedName>
</protein>
<dbReference type="Pfam" id="PF00196">
    <property type="entry name" value="GerE"/>
    <property type="match status" value="1"/>
</dbReference>
<keyword evidence="7" id="KW-1185">Reference proteome</keyword>
<dbReference type="GO" id="GO:0003677">
    <property type="term" value="F:DNA binding"/>
    <property type="evidence" value="ECO:0007669"/>
    <property type="project" value="UniProtKB-KW"/>
</dbReference>
<dbReference type="InterPro" id="IPR000792">
    <property type="entry name" value="Tscrpt_reg_LuxR_C"/>
</dbReference>
<evidence type="ECO:0000256" key="2">
    <source>
        <dbReference type="ARBA" id="ARBA00023125"/>
    </source>
</evidence>
<comment type="caution">
    <text evidence="6">The sequence shown here is derived from an EMBL/GenBank/DDBJ whole genome shotgun (WGS) entry which is preliminary data.</text>
</comment>
<gene>
    <name evidence="6" type="ORF">J2T07_000580</name>
</gene>
<accession>A0ABT9SVK8</accession>
<evidence type="ECO:0000313" key="7">
    <source>
        <dbReference type="Proteomes" id="UP001237737"/>
    </source>
</evidence>
<evidence type="ECO:0000313" key="6">
    <source>
        <dbReference type="EMBL" id="MDQ0008421.1"/>
    </source>
</evidence>
<name>A0ABT9SVK8_9GAMM</name>
<dbReference type="InterPro" id="IPR039420">
    <property type="entry name" value="WalR-like"/>
</dbReference>
<dbReference type="PROSITE" id="PS50043">
    <property type="entry name" value="HTH_LUXR_2"/>
    <property type="match status" value="1"/>
</dbReference>
<feature type="modified residue" description="4-aspartylphosphate" evidence="3">
    <location>
        <position position="58"/>
    </location>
</feature>
<dbReference type="InterPro" id="IPR001789">
    <property type="entry name" value="Sig_transdc_resp-reg_receiver"/>
</dbReference>
<evidence type="ECO:0000259" key="5">
    <source>
        <dbReference type="PROSITE" id="PS50110"/>
    </source>
</evidence>
<dbReference type="PRINTS" id="PR00038">
    <property type="entry name" value="HTHLUXR"/>
</dbReference>
<keyword evidence="1 3" id="KW-0597">Phosphoprotein</keyword>
<dbReference type="PROSITE" id="PS50110">
    <property type="entry name" value="RESPONSE_REGULATORY"/>
    <property type="match status" value="1"/>
</dbReference>
<dbReference type="EMBL" id="JAUSSK010000001">
    <property type="protein sequence ID" value="MDQ0008421.1"/>
    <property type="molecule type" value="Genomic_DNA"/>
</dbReference>
<dbReference type="InterPro" id="IPR058245">
    <property type="entry name" value="NreC/VraR/RcsB-like_REC"/>
</dbReference>
<dbReference type="Gene3D" id="3.40.50.2300">
    <property type="match status" value="1"/>
</dbReference>
<proteinExistence type="predicted"/>
<feature type="domain" description="Response regulatory" evidence="5">
    <location>
        <begin position="7"/>
        <end position="123"/>
    </location>
</feature>
<keyword evidence="2 6" id="KW-0238">DNA-binding</keyword>